<accession>A0A1G4G5J2</accession>
<keyword evidence="2" id="KW-1185">Reference proteome</keyword>
<organism evidence="1 2">
    <name type="scientific">Petrimonas mucosa</name>
    <dbReference type="NCBI Taxonomy" id="1642646"/>
    <lineage>
        <taxon>Bacteria</taxon>
        <taxon>Pseudomonadati</taxon>
        <taxon>Bacteroidota</taxon>
        <taxon>Bacteroidia</taxon>
        <taxon>Bacteroidales</taxon>
        <taxon>Dysgonomonadaceae</taxon>
        <taxon>Petrimonas</taxon>
    </lineage>
</organism>
<dbReference type="STRING" id="1642646.ING2E5A_0936"/>
<evidence type="ECO:0000313" key="1">
    <source>
        <dbReference type="EMBL" id="SCM56558.1"/>
    </source>
</evidence>
<name>A0A1G4G5J2_9BACT</name>
<sequence>MDYEKHLSTPKIPKKRGFILSLLLMNILTRGDNPFCANLKS</sequence>
<gene>
    <name evidence="1" type="ORF">ING2E5A_0936</name>
</gene>
<dbReference type="RefSeq" id="WP_262502193.1">
    <property type="nucleotide sequence ID" value="NZ_DUQN01000072.1"/>
</dbReference>
<proteinExistence type="predicted"/>
<reference evidence="1 2" key="1">
    <citation type="submission" date="2016-08" db="EMBL/GenBank/DDBJ databases">
        <authorList>
            <person name="Seilhamer J.J."/>
        </authorList>
    </citation>
    <scope>NUCLEOTIDE SEQUENCE [LARGE SCALE GENOMIC DNA]</scope>
    <source>
        <strain evidence="1">ING2-E5A</strain>
    </source>
</reference>
<evidence type="ECO:0000313" key="2">
    <source>
        <dbReference type="Proteomes" id="UP000178485"/>
    </source>
</evidence>
<protein>
    <submittedName>
        <fullName evidence="1">Uncharacterized protein</fullName>
    </submittedName>
</protein>
<dbReference type="EMBL" id="LT608328">
    <property type="protein sequence ID" value="SCM56558.1"/>
    <property type="molecule type" value="Genomic_DNA"/>
</dbReference>
<dbReference type="AlphaFoldDB" id="A0A1G4G5J2"/>
<dbReference type="Proteomes" id="UP000178485">
    <property type="component" value="Chromosome i"/>
</dbReference>
<dbReference type="KEGG" id="pmuc:ING2E5A_0936"/>